<proteinExistence type="predicted"/>
<gene>
    <name evidence="4" type="ORF">H5985_02135</name>
</gene>
<comment type="caution">
    <text evidence="4">The sequence shown here is derived from an EMBL/GenBank/DDBJ whole genome shotgun (WGS) entry which is preliminary data.</text>
</comment>
<keyword evidence="1" id="KW-0808">Transferase</keyword>
<name>A0ABS2GTK0_9BURK</name>
<dbReference type="Gene3D" id="3.90.550.10">
    <property type="entry name" value="Spore Coat Polysaccharide Biosynthesis Protein SpsA, Chain A"/>
    <property type="match status" value="1"/>
</dbReference>
<evidence type="ECO:0000313" key="4">
    <source>
        <dbReference type="EMBL" id="MBM6928072.1"/>
    </source>
</evidence>
<feature type="domain" description="Nucleotidyl transferase" evidence="3">
    <location>
        <begin position="3"/>
        <end position="133"/>
    </location>
</feature>
<organism evidence="4 5">
    <name type="scientific">Parasutterella secunda</name>
    <dbReference type="NCBI Taxonomy" id="626947"/>
    <lineage>
        <taxon>Bacteria</taxon>
        <taxon>Pseudomonadati</taxon>
        <taxon>Pseudomonadota</taxon>
        <taxon>Betaproteobacteria</taxon>
        <taxon>Burkholderiales</taxon>
        <taxon>Sutterellaceae</taxon>
        <taxon>Parasutterella</taxon>
    </lineage>
</organism>
<dbReference type="PANTHER" id="PTHR43584:SF8">
    <property type="entry name" value="N-ACETYLMURAMATE ALPHA-1-PHOSPHATE URIDYLYLTRANSFERASE"/>
    <property type="match status" value="1"/>
</dbReference>
<evidence type="ECO:0000259" key="3">
    <source>
        <dbReference type="Pfam" id="PF00483"/>
    </source>
</evidence>
<dbReference type="InterPro" id="IPR005835">
    <property type="entry name" value="NTP_transferase_dom"/>
</dbReference>
<evidence type="ECO:0000256" key="2">
    <source>
        <dbReference type="ARBA" id="ARBA00022695"/>
    </source>
</evidence>
<accession>A0ABS2GTK0</accession>
<dbReference type="Proteomes" id="UP000777002">
    <property type="component" value="Unassembled WGS sequence"/>
</dbReference>
<protein>
    <submittedName>
        <fullName evidence="4">Nucleotidyltransferase family protein</fullName>
    </submittedName>
</protein>
<keyword evidence="2" id="KW-0548">Nucleotidyltransferase</keyword>
<dbReference type="CDD" id="cd06422">
    <property type="entry name" value="NTP_transferase_like_1"/>
    <property type="match status" value="1"/>
</dbReference>
<dbReference type="SUPFAM" id="SSF53448">
    <property type="entry name" value="Nucleotide-diphospho-sugar transferases"/>
    <property type="match status" value="1"/>
</dbReference>
<evidence type="ECO:0000313" key="5">
    <source>
        <dbReference type="Proteomes" id="UP000777002"/>
    </source>
</evidence>
<dbReference type="InterPro" id="IPR029044">
    <property type="entry name" value="Nucleotide-diphossugar_trans"/>
</dbReference>
<evidence type="ECO:0000256" key="1">
    <source>
        <dbReference type="ARBA" id="ARBA00022679"/>
    </source>
</evidence>
<dbReference type="InterPro" id="IPR050065">
    <property type="entry name" value="GlmU-like"/>
</dbReference>
<keyword evidence="5" id="KW-1185">Reference proteome</keyword>
<sequence>MRAMILAAGRGKRMRPLTDVLPKPLLMAGSRRLIDWPIDALVRAGITDVVINTAHLSNTFLPALGQYYRGARIAYSVEGKNYDESLETLGGIAKALPLLSDGKEPFIVVAGDIATDFDFATLLGEPAQRIREGDALAHLVLVPNPDFHPEGDMGLVDGKVTRVNRSYTYSSIGLFSPSLFKEVPVVFSKLFPWFYRFIDEGRVTGEVFNGFWENVGTPEALEKLAQREAKSLNFSKKTQ</sequence>
<reference evidence="4 5" key="1">
    <citation type="journal article" date="2021" name="Sci. Rep.">
        <title>The distribution of antibiotic resistance genes in chicken gut microbiota commensals.</title>
        <authorList>
            <person name="Juricova H."/>
            <person name="Matiasovicova J."/>
            <person name="Kubasova T."/>
            <person name="Cejkova D."/>
            <person name="Rychlik I."/>
        </authorList>
    </citation>
    <scope>NUCLEOTIDE SEQUENCE [LARGE SCALE GENOMIC DNA]</scope>
    <source>
        <strain evidence="4 5">An562</strain>
    </source>
</reference>
<dbReference type="Pfam" id="PF00483">
    <property type="entry name" value="NTP_transferase"/>
    <property type="match status" value="1"/>
</dbReference>
<dbReference type="PANTHER" id="PTHR43584">
    <property type="entry name" value="NUCLEOTIDYL TRANSFERASE"/>
    <property type="match status" value="1"/>
</dbReference>
<dbReference type="EMBL" id="JACJKX010000002">
    <property type="protein sequence ID" value="MBM6928072.1"/>
    <property type="molecule type" value="Genomic_DNA"/>
</dbReference>